<organism evidence="3 4">
    <name type="scientific">Mycobacterium mantenii</name>
    <dbReference type="NCBI Taxonomy" id="560555"/>
    <lineage>
        <taxon>Bacteria</taxon>
        <taxon>Bacillati</taxon>
        <taxon>Actinomycetota</taxon>
        <taxon>Actinomycetes</taxon>
        <taxon>Mycobacteriales</taxon>
        <taxon>Mycobacteriaceae</taxon>
        <taxon>Mycobacterium</taxon>
        <taxon>Mycobacterium avium complex (MAC)</taxon>
    </lineage>
</organism>
<sequence length="462" mass="50225">MRSSTREEVDAVFDALEAAMDRVCALSFDALTTPERLRKLERLETLARRLQVPSHQLINQVGEQSDSTELGGKLSWVLADRLHISRAEAGRRIAEAADLGPRRALSGAPLAPVLPATAAAQRDGAIGADHVAVIRRFFHQLPESVDVETCVHAEQHLAAKAGEFGPEQFAKLARRLMDCLHPDGSYTDEDRARVRGLVLGTQQADGMSRLSGWLTPEARASWEAVLAKLAAPGMCNPDDDTPAVDGARPRRRCAATPAVPPNAITTGSTPRCAMLASGQLGQHNGLPASIVVTTTLADLERTTGTGLTGGGTLLPMSDVIRLARHAHHYLAIFDKGKPLALYHTKRLASPGQRIVLYAKDRGCTAPGCDVAGYYCEVHHVQEWATTYRTDIDQLTLACGPHHRLLDKGWTTRKRANGDTEWIPPPHLDRGQPRTNTFHHPEKLLRDEDDEGEDDEGEDDGAA</sequence>
<evidence type="ECO:0000313" key="4">
    <source>
        <dbReference type="Proteomes" id="UP000465812"/>
    </source>
</evidence>
<dbReference type="CDD" id="cd00085">
    <property type="entry name" value="HNHc"/>
    <property type="match status" value="1"/>
</dbReference>
<dbReference type="RefSeq" id="WP_163650850.1">
    <property type="nucleotide sequence ID" value="NZ_AP022590.1"/>
</dbReference>
<accession>A0ABM7JTR4</accession>
<evidence type="ECO:0000256" key="1">
    <source>
        <dbReference type="SAM" id="MobiDB-lite"/>
    </source>
</evidence>
<evidence type="ECO:0000313" key="3">
    <source>
        <dbReference type="EMBL" id="BBY38703.1"/>
    </source>
</evidence>
<dbReference type="EMBL" id="AP022590">
    <property type="protein sequence ID" value="BBY38703.1"/>
    <property type="molecule type" value="Genomic_DNA"/>
</dbReference>
<feature type="region of interest" description="Disordered" evidence="1">
    <location>
        <begin position="414"/>
        <end position="462"/>
    </location>
</feature>
<dbReference type="InterPro" id="IPR003615">
    <property type="entry name" value="HNH_nuc"/>
</dbReference>
<feature type="domain" description="HNH nuclease" evidence="2">
    <location>
        <begin position="351"/>
        <end position="403"/>
    </location>
</feature>
<dbReference type="Pfam" id="PF02720">
    <property type="entry name" value="DUF222"/>
    <property type="match status" value="1"/>
</dbReference>
<dbReference type="Proteomes" id="UP000465812">
    <property type="component" value="Chromosome"/>
</dbReference>
<gene>
    <name evidence="3" type="ORF">MMAN_28370</name>
</gene>
<name>A0ABM7JTR4_MYCNT</name>
<keyword evidence="4" id="KW-1185">Reference proteome</keyword>
<protein>
    <recommendedName>
        <fullName evidence="2">HNH nuclease domain-containing protein</fullName>
    </recommendedName>
</protein>
<dbReference type="SMART" id="SM00507">
    <property type="entry name" value="HNHc"/>
    <property type="match status" value="1"/>
</dbReference>
<feature type="compositionally biased region" description="Acidic residues" evidence="1">
    <location>
        <begin position="446"/>
        <end position="462"/>
    </location>
</feature>
<reference evidence="3 4" key="1">
    <citation type="journal article" date="2019" name="Emerg. Microbes Infect.">
        <title>Comprehensive subspecies identification of 175 nontuberculous mycobacteria species based on 7547 genomic profiles.</title>
        <authorList>
            <person name="Matsumoto Y."/>
            <person name="Kinjo T."/>
            <person name="Motooka D."/>
            <person name="Nabeya D."/>
            <person name="Jung N."/>
            <person name="Uechi K."/>
            <person name="Horii T."/>
            <person name="Iida T."/>
            <person name="Fujita J."/>
            <person name="Nakamura S."/>
        </authorList>
    </citation>
    <scope>NUCLEOTIDE SEQUENCE [LARGE SCALE GENOMIC DNA]</scope>
    <source>
        <strain evidence="3 4">JCM 18113</strain>
    </source>
</reference>
<proteinExistence type="predicted"/>
<dbReference type="InterPro" id="IPR003870">
    <property type="entry name" value="DUF222"/>
</dbReference>
<evidence type="ECO:0000259" key="2">
    <source>
        <dbReference type="SMART" id="SM00507"/>
    </source>
</evidence>